<dbReference type="RefSeq" id="XP_062632395.1">
    <property type="nucleotide sequence ID" value="XM_062776411.1"/>
</dbReference>
<dbReference type="GeneID" id="87813007"/>
<evidence type="ECO:0000313" key="2">
    <source>
        <dbReference type="EMBL" id="WOO86370.1"/>
    </source>
</evidence>
<dbReference type="AlphaFoldDB" id="A0AAF1BRX4"/>
<proteinExistence type="predicted"/>
<dbReference type="Proteomes" id="UP000827549">
    <property type="component" value="Chromosome 8"/>
</dbReference>
<name>A0AAF1BRX4_9TREE</name>
<evidence type="ECO:0000313" key="1">
    <source>
        <dbReference type="EMBL" id="WOO86369.1"/>
    </source>
</evidence>
<reference evidence="1" key="1">
    <citation type="submission" date="2023-10" db="EMBL/GenBank/DDBJ databases">
        <authorList>
            <person name="Noh H."/>
        </authorList>
    </citation>
    <scope>NUCLEOTIDE SEQUENCE</scope>
    <source>
        <strain evidence="1">DUCC4014</strain>
    </source>
</reference>
<evidence type="ECO:0000313" key="3">
    <source>
        <dbReference type="Proteomes" id="UP000827549"/>
    </source>
</evidence>
<dbReference type="EMBL" id="CP086721">
    <property type="protein sequence ID" value="WOO86369.1"/>
    <property type="molecule type" value="Genomic_DNA"/>
</dbReference>
<gene>
    <name evidence="1" type="ORF">LOC62_08G009846</name>
    <name evidence="2" type="ORF">LOC62_08G009847</name>
</gene>
<protein>
    <submittedName>
        <fullName evidence="1">Uncharacterized protein</fullName>
    </submittedName>
</protein>
<keyword evidence="3" id="KW-1185">Reference proteome</keyword>
<accession>A0AAF1BRX4</accession>
<organism evidence="1 3">
    <name type="scientific">Vanrija pseudolonga</name>
    <dbReference type="NCBI Taxonomy" id="143232"/>
    <lineage>
        <taxon>Eukaryota</taxon>
        <taxon>Fungi</taxon>
        <taxon>Dikarya</taxon>
        <taxon>Basidiomycota</taxon>
        <taxon>Agaricomycotina</taxon>
        <taxon>Tremellomycetes</taxon>
        <taxon>Trichosporonales</taxon>
        <taxon>Trichosporonaceae</taxon>
        <taxon>Vanrija</taxon>
    </lineage>
</organism>
<sequence>MTTVNYKLAIEGWPESERIIIRNRMTSPSVIASFPLDFVRRGGDNSWHYILAMVESVVDPEPGQFGLILDPSGLPVDMEASPTGGDFWFESGSQNTPTFTRGPEYFTRFRPPNPEGSYSTRSDSKRSSINQIYMSLLNCIGAPPLFSPSVGLLLRDDLHHAYDRLEWSLYLKIRGL</sequence>
<dbReference type="EMBL" id="CP086721">
    <property type="protein sequence ID" value="WOO86370.1"/>
    <property type="molecule type" value="Genomic_DNA"/>
</dbReference>